<accession>A0AAI8VWQ0</accession>
<dbReference type="AlphaFoldDB" id="A0AAI8VWQ0"/>
<dbReference type="InterPro" id="IPR036673">
    <property type="entry name" value="Cyanovirin-N_sf"/>
</dbReference>
<protein>
    <submittedName>
        <fullName evidence="3">Uu.00g054810.m01.CDS01</fullName>
    </submittedName>
</protein>
<proteinExistence type="predicted"/>
<feature type="signal peptide" evidence="1">
    <location>
        <begin position="1"/>
        <end position="21"/>
    </location>
</feature>
<dbReference type="Gene3D" id="2.30.60.10">
    <property type="entry name" value="Cyanovirin-N"/>
    <property type="match status" value="1"/>
</dbReference>
<evidence type="ECO:0000259" key="2">
    <source>
        <dbReference type="Pfam" id="PF08881"/>
    </source>
</evidence>
<dbReference type="SUPFAM" id="SSF51322">
    <property type="entry name" value="Cyanovirin-N"/>
    <property type="match status" value="1"/>
</dbReference>
<sequence>MTGLAKLVGVGAVLLTAVVMGSPAPATGLLLARDNDLSSCTNRTFARGYLRARCSQDTCSEIHMNGCLDNQDGHLTPNSNGGYDYSCRDCALRKDIEDPLFECDCQEGDTGYYMHTSLNLDTVIRANNDSVLFCYGKVGSTVTC</sequence>
<keyword evidence="4" id="KW-1185">Reference proteome</keyword>
<name>A0AAI8VWQ0_9PEZI</name>
<feature type="chain" id="PRO_5042551533" evidence="1">
    <location>
        <begin position="22"/>
        <end position="144"/>
    </location>
</feature>
<evidence type="ECO:0000256" key="1">
    <source>
        <dbReference type="SAM" id="SignalP"/>
    </source>
</evidence>
<dbReference type="InterPro" id="IPR011058">
    <property type="entry name" value="Cyanovirin-N"/>
</dbReference>
<evidence type="ECO:0000313" key="4">
    <source>
        <dbReference type="Proteomes" id="UP001295740"/>
    </source>
</evidence>
<evidence type="ECO:0000313" key="3">
    <source>
        <dbReference type="EMBL" id="CAJ2512466.1"/>
    </source>
</evidence>
<comment type="caution">
    <text evidence="3">The sequence shown here is derived from an EMBL/GenBank/DDBJ whole genome shotgun (WGS) entry which is preliminary data.</text>
</comment>
<dbReference type="EMBL" id="CAUWAG010000019">
    <property type="protein sequence ID" value="CAJ2512466.1"/>
    <property type="molecule type" value="Genomic_DNA"/>
</dbReference>
<gene>
    <name evidence="3" type="ORF">KHLLAP_LOCUS12934</name>
</gene>
<organism evidence="3 4">
    <name type="scientific">Anthostomella pinea</name>
    <dbReference type="NCBI Taxonomy" id="933095"/>
    <lineage>
        <taxon>Eukaryota</taxon>
        <taxon>Fungi</taxon>
        <taxon>Dikarya</taxon>
        <taxon>Ascomycota</taxon>
        <taxon>Pezizomycotina</taxon>
        <taxon>Sordariomycetes</taxon>
        <taxon>Xylariomycetidae</taxon>
        <taxon>Xylariales</taxon>
        <taxon>Xylariaceae</taxon>
        <taxon>Anthostomella</taxon>
    </lineage>
</organism>
<dbReference type="Proteomes" id="UP001295740">
    <property type="component" value="Unassembled WGS sequence"/>
</dbReference>
<feature type="domain" description="Cyanovirin-N" evidence="2">
    <location>
        <begin position="38"/>
        <end position="128"/>
    </location>
</feature>
<dbReference type="Pfam" id="PF08881">
    <property type="entry name" value="CVNH"/>
    <property type="match status" value="1"/>
</dbReference>
<reference evidence="3" key="1">
    <citation type="submission" date="2023-10" db="EMBL/GenBank/DDBJ databases">
        <authorList>
            <person name="Hackl T."/>
        </authorList>
    </citation>
    <scope>NUCLEOTIDE SEQUENCE</scope>
</reference>
<keyword evidence="1" id="KW-0732">Signal</keyword>